<sequence>MKPAKATTPARGRPRSQTKRIRILDAAVELFLRNGYDGASVEDIAAAAGVSRQTVYSHFGSKEGLFGLAVSTKCSSSGIDPERVDHQRPPREMLPEVARRFATLLLGDDAKQINAICTSCADSHPELGRLFFQHGPCQAKRAVADYLAAQDRAGTLVVPNPEFAAWQLLCMLKGEAQLRVQFNCEPMPAEDIDAYIDDCVAMFIRAYAP</sequence>
<comment type="caution">
    <text evidence="6">The sequence shown here is derived from an EMBL/GenBank/DDBJ whole genome shotgun (WGS) entry which is preliminary data.</text>
</comment>
<dbReference type="PROSITE" id="PS50977">
    <property type="entry name" value="HTH_TETR_2"/>
    <property type="match status" value="1"/>
</dbReference>
<dbReference type="PRINTS" id="PR00455">
    <property type="entry name" value="HTHTETR"/>
</dbReference>
<keyword evidence="3" id="KW-0804">Transcription</keyword>
<dbReference type="PANTHER" id="PTHR30055:SF146">
    <property type="entry name" value="HTH-TYPE TRANSCRIPTIONAL DUAL REGULATOR CECR"/>
    <property type="match status" value="1"/>
</dbReference>
<evidence type="ECO:0000256" key="2">
    <source>
        <dbReference type="ARBA" id="ARBA00023125"/>
    </source>
</evidence>
<dbReference type="InterPro" id="IPR039536">
    <property type="entry name" value="TetR_C_Proteobacteria"/>
</dbReference>
<dbReference type="GO" id="GO:0003700">
    <property type="term" value="F:DNA-binding transcription factor activity"/>
    <property type="evidence" value="ECO:0007669"/>
    <property type="project" value="TreeGrafter"/>
</dbReference>
<evidence type="ECO:0000256" key="1">
    <source>
        <dbReference type="ARBA" id="ARBA00023015"/>
    </source>
</evidence>
<evidence type="ECO:0000256" key="4">
    <source>
        <dbReference type="PROSITE-ProRule" id="PRU00335"/>
    </source>
</evidence>
<keyword evidence="2 4" id="KW-0238">DNA-binding</keyword>
<accession>A0A5N0TFS5</accession>
<evidence type="ECO:0000313" key="7">
    <source>
        <dbReference type="Proteomes" id="UP000325372"/>
    </source>
</evidence>
<dbReference type="Gene3D" id="1.10.357.10">
    <property type="entry name" value="Tetracycline Repressor, domain 2"/>
    <property type="match status" value="1"/>
</dbReference>
<dbReference type="RefSeq" id="WP_150863448.1">
    <property type="nucleotide sequence ID" value="NZ_VYXP01000003.1"/>
</dbReference>
<dbReference type="Pfam" id="PF14246">
    <property type="entry name" value="TetR_C_7"/>
    <property type="match status" value="1"/>
</dbReference>
<dbReference type="EMBL" id="VYXP01000003">
    <property type="protein sequence ID" value="KAA9132726.1"/>
    <property type="molecule type" value="Genomic_DNA"/>
</dbReference>
<dbReference type="SUPFAM" id="SSF46689">
    <property type="entry name" value="Homeodomain-like"/>
    <property type="match status" value="1"/>
</dbReference>
<dbReference type="Gene3D" id="1.10.10.60">
    <property type="entry name" value="Homeodomain-like"/>
    <property type="match status" value="1"/>
</dbReference>
<dbReference type="PANTHER" id="PTHR30055">
    <property type="entry name" value="HTH-TYPE TRANSCRIPTIONAL REGULATOR RUTR"/>
    <property type="match status" value="1"/>
</dbReference>
<dbReference type="Pfam" id="PF00440">
    <property type="entry name" value="TetR_N"/>
    <property type="match status" value="1"/>
</dbReference>
<dbReference type="FunFam" id="1.10.10.60:FF:000141">
    <property type="entry name" value="TetR family transcriptional regulator"/>
    <property type="match status" value="1"/>
</dbReference>
<proteinExistence type="predicted"/>
<name>A0A5N0TFS5_9GAMM</name>
<dbReference type="InterPro" id="IPR050109">
    <property type="entry name" value="HTH-type_TetR-like_transc_reg"/>
</dbReference>
<dbReference type="InterPro" id="IPR036271">
    <property type="entry name" value="Tet_transcr_reg_TetR-rel_C_sf"/>
</dbReference>
<reference evidence="6 7" key="1">
    <citation type="submission" date="2019-09" db="EMBL/GenBank/DDBJ databases">
        <title>Wenzhouxiangella sp. Genome sequencing and assembly.</title>
        <authorList>
            <person name="Zhang R."/>
        </authorList>
    </citation>
    <scope>NUCLEOTIDE SEQUENCE [LARGE SCALE GENOMIC DNA]</scope>
    <source>
        <strain evidence="6 7">W260</strain>
    </source>
</reference>
<feature type="DNA-binding region" description="H-T-H motif" evidence="4">
    <location>
        <begin position="40"/>
        <end position="59"/>
    </location>
</feature>
<keyword evidence="1" id="KW-0805">Transcription regulation</keyword>
<dbReference type="AlphaFoldDB" id="A0A5N0TFS5"/>
<evidence type="ECO:0000313" key="6">
    <source>
        <dbReference type="EMBL" id="KAA9132726.1"/>
    </source>
</evidence>
<evidence type="ECO:0000256" key="3">
    <source>
        <dbReference type="ARBA" id="ARBA00023163"/>
    </source>
</evidence>
<gene>
    <name evidence="6" type="ORF">F3N42_05800</name>
</gene>
<dbReference type="GO" id="GO:0000976">
    <property type="term" value="F:transcription cis-regulatory region binding"/>
    <property type="evidence" value="ECO:0007669"/>
    <property type="project" value="TreeGrafter"/>
</dbReference>
<keyword evidence="7" id="KW-1185">Reference proteome</keyword>
<dbReference type="Proteomes" id="UP000325372">
    <property type="component" value="Unassembled WGS sequence"/>
</dbReference>
<feature type="domain" description="HTH tetR-type" evidence="5">
    <location>
        <begin position="17"/>
        <end position="77"/>
    </location>
</feature>
<dbReference type="SUPFAM" id="SSF48498">
    <property type="entry name" value="Tetracyclin repressor-like, C-terminal domain"/>
    <property type="match status" value="1"/>
</dbReference>
<dbReference type="InterPro" id="IPR009057">
    <property type="entry name" value="Homeodomain-like_sf"/>
</dbReference>
<protein>
    <submittedName>
        <fullName evidence="6">TetR/AcrR family transcriptional regulator</fullName>
    </submittedName>
</protein>
<organism evidence="6 7">
    <name type="scientific">Marinihelvus fidelis</name>
    <dbReference type="NCBI Taxonomy" id="2613842"/>
    <lineage>
        <taxon>Bacteria</taxon>
        <taxon>Pseudomonadati</taxon>
        <taxon>Pseudomonadota</taxon>
        <taxon>Gammaproteobacteria</taxon>
        <taxon>Chromatiales</taxon>
        <taxon>Wenzhouxiangellaceae</taxon>
        <taxon>Marinihelvus</taxon>
    </lineage>
</organism>
<evidence type="ECO:0000259" key="5">
    <source>
        <dbReference type="PROSITE" id="PS50977"/>
    </source>
</evidence>
<dbReference type="InterPro" id="IPR001647">
    <property type="entry name" value="HTH_TetR"/>
</dbReference>